<dbReference type="GO" id="GO:0016740">
    <property type="term" value="F:transferase activity"/>
    <property type="evidence" value="ECO:0007669"/>
    <property type="project" value="UniProtKB-KW"/>
</dbReference>
<name>Q01R47_SOLUE</name>
<dbReference type="HOGENOM" id="CLU_018822_6_2_0"/>
<protein>
    <submittedName>
        <fullName evidence="3">Carboxyl transferase</fullName>
    </submittedName>
</protein>
<organism evidence="3">
    <name type="scientific">Solibacter usitatus (strain Ellin6076)</name>
    <dbReference type="NCBI Taxonomy" id="234267"/>
    <lineage>
        <taxon>Bacteria</taxon>
        <taxon>Pseudomonadati</taxon>
        <taxon>Acidobacteriota</taxon>
        <taxon>Terriglobia</taxon>
        <taxon>Bryobacterales</taxon>
        <taxon>Solibacteraceae</taxon>
        <taxon>Candidatus Solibacter</taxon>
    </lineage>
</organism>
<evidence type="ECO:0000259" key="2">
    <source>
        <dbReference type="PROSITE" id="PS50989"/>
    </source>
</evidence>
<dbReference type="InterPro" id="IPR051047">
    <property type="entry name" value="AccD/PCCB"/>
</dbReference>
<dbReference type="PANTHER" id="PTHR43842">
    <property type="entry name" value="PROPIONYL-COA CARBOXYLASE BETA CHAIN"/>
    <property type="match status" value="1"/>
</dbReference>
<dbReference type="EMBL" id="CP000473">
    <property type="protein sequence ID" value="ABJ87873.1"/>
    <property type="molecule type" value="Genomic_DNA"/>
</dbReference>
<reference evidence="3" key="1">
    <citation type="submission" date="2006-10" db="EMBL/GenBank/DDBJ databases">
        <title>Complete sequence of Solibacter usitatus Ellin6076.</title>
        <authorList>
            <consortium name="US DOE Joint Genome Institute"/>
            <person name="Copeland A."/>
            <person name="Lucas S."/>
            <person name="Lapidus A."/>
            <person name="Barry K."/>
            <person name="Detter J.C."/>
            <person name="Glavina del Rio T."/>
            <person name="Hammon N."/>
            <person name="Israni S."/>
            <person name="Dalin E."/>
            <person name="Tice H."/>
            <person name="Pitluck S."/>
            <person name="Thompson L.S."/>
            <person name="Brettin T."/>
            <person name="Bruce D."/>
            <person name="Han C."/>
            <person name="Tapia R."/>
            <person name="Gilna P."/>
            <person name="Schmutz J."/>
            <person name="Larimer F."/>
            <person name="Land M."/>
            <person name="Hauser L."/>
            <person name="Kyrpides N."/>
            <person name="Mikhailova N."/>
            <person name="Janssen P.H."/>
            <person name="Kuske C.R."/>
            <person name="Richardson P."/>
        </authorList>
    </citation>
    <scope>NUCLEOTIDE SEQUENCE</scope>
    <source>
        <strain evidence="3">Ellin6076</strain>
    </source>
</reference>
<dbReference type="GO" id="GO:0009317">
    <property type="term" value="C:acetyl-CoA carboxylase complex"/>
    <property type="evidence" value="ECO:0007669"/>
    <property type="project" value="TreeGrafter"/>
</dbReference>
<dbReference type="AlphaFoldDB" id="Q01R47"/>
<dbReference type="InterPro" id="IPR011762">
    <property type="entry name" value="COA_CT_N"/>
</dbReference>
<dbReference type="Pfam" id="PF01039">
    <property type="entry name" value="Carboxyl_trans"/>
    <property type="match status" value="1"/>
</dbReference>
<dbReference type="eggNOG" id="COG4799">
    <property type="taxonomic scope" value="Bacteria"/>
</dbReference>
<dbReference type="PANTHER" id="PTHR43842:SF2">
    <property type="entry name" value="PROPIONYL-COA CARBOXYLASE BETA CHAIN, MITOCHONDRIAL"/>
    <property type="match status" value="1"/>
</dbReference>
<dbReference type="SUPFAM" id="SSF52096">
    <property type="entry name" value="ClpP/crotonase"/>
    <property type="match status" value="2"/>
</dbReference>
<gene>
    <name evidence="3" type="ordered locus">Acid_6960</name>
</gene>
<sequence>MAIHTMQEKVAELHERTSKAMLGGGAERLEKQRQGGKLTARERVEALVDPDSFEESGLFAEHRATLFGMAGKDFPADGVVTGAASVNGRLVHLASQDFTVSGGSAGEVHSIKVAEIMEMSLKTGSPFVFINDSGGARVQEGIDSLSGYGKVFYTNVMLSGAVPQISLICGPCAGGAAYSPALTDFIIQTRQAQMFITGPQVIKGVTGETVTAEQLGGAEAHMANSGVIHFIAEDDRHAIMLAQKLLSFLPSNNLEDPPRVDGNPNVDPDPSLDDIVPADNKKGYDVREVIAKVVDFADFLEVQSGYAMNIVVGFARIAGRTIGIIANQPSVQAGVLDINAANKASRFIRFCNAFNISLLTFVDVPGFLPGVQQEHGGIIRHGAKMLFAYSAATVPKVTVILRKSYGGAYLAMCGKDLGADRVFAWPTAEVAVMGAEGAADIVFRKEIQEAADKTAKRAELIEQYREAFSNPYVAAGRRLVDAVIEPSKTRRHVAQVLEYLHTKRELRPPKKHGLMPL</sequence>
<dbReference type="PROSITE" id="PS50980">
    <property type="entry name" value="COA_CT_NTER"/>
    <property type="match status" value="1"/>
</dbReference>
<dbReference type="InterPro" id="IPR034733">
    <property type="entry name" value="AcCoA_carboxyl_beta"/>
</dbReference>
<dbReference type="Gene3D" id="3.90.226.10">
    <property type="entry name" value="2-enoyl-CoA Hydratase, Chain A, domain 1"/>
    <property type="match status" value="2"/>
</dbReference>
<evidence type="ECO:0000259" key="1">
    <source>
        <dbReference type="PROSITE" id="PS50980"/>
    </source>
</evidence>
<evidence type="ECO:0000313" key="3">
    <source>
        <dbReference type="EMBL" id="ABJ87873.1"/>
    </source>
</evidence>
<keyword evidence="3" id="KW-0808">Transferase</keyword>
<accession>Q01R47</accession>
<feature type="domain" description="CoA carboxyltransferase C-terminal" evidence="2">
    <location>
        <begin position="267"/>
        <end position="502"/>
    </location>
</feature>
<dbReference type="InterPro" id="IPR011763">
    <property type="entry name" value="COA_CT_C"/>
</dbReference>
<proteinExistence type="predicted"/>
<dbReference type="KEGG" id="sus:Acid_6960"/>
<dbReference type="STRING" id="234267.Acid_6960"/>
<dbReference type="InterPro" id="IPR029045">
    <property type="entry name" value="ClpP/crotonase-like_dom_sf"/>
</dbReference>
<dbReference type="PROSITE" id="PS50989">
    <property type="entry name" value="COA_CT_CTER"/>
    <property type="match status" value="1"/>
</dbReference>
<dbReference type="InParanoid" id="Q01R47"/>
<feature type="domain" description="CoA carboxyltransferase N-terminal" evidence="1">
    <location>
        <begin position="6"/>
        <end position="261"/>
    </location>
</feature>
<dbReference type="GO" id="GO:0004658">
    <property type="term" value="F:propionyl-CoA carboxylase activity"/>
    <property type="evidence" value="ECO:0007669"/>
    <property type="project" value="TreeGrafter"/>
</dbReference>